<keyword evidence="4" id="KW-1185">Reference proteome</keyword>
<gene>
    <name evidence="3" type="ORF">FRZ03_16120</name>
</gene>
<dbReference type="EMBL" id="VOGW01000088">
    <property type="protein sequence ID" value="TWV45626.1"/>
    <property type="molecule type" value="Genomic_DNA"/>
</dbReference>
<evidence type="ECO:0000313" key="4">
    <source>
        <dbReference type="Proteomes" id="UP000320481"/>
    </source>
</evidence>
<keyword evidence="2" id="KW-0732">Signal</keyword>
<sequence>MKYRATAALAAVAALAALTACSGSGDAAPEKTTTPAASRSAGDATRHAAGIPPEPTGQPREDLPAALRLIDGDLVVDEGKAIDNSRNQCSAINGKSPEVVWSAQQRFSTSSHEVSAAEAKQIDIAIAEFCETA</sequence>
<dbReference type="RefSeq" id="WP_146465851.1">
    <property type="nucleotide sequence ID" value="NZ_VOGW01000088.1"/>
</dbReference>
<comment type="caution">
    <text evidence="3">The sequence shown here is derived from an EMBL/GenBank/DDBJ whole genome shotgun (WGS) entry which is preliminary data.</text>
</comment>
<protein>
    <recommendedName>
        <fullName evidence="5">DUF732 domain-containing protein</fullName>
    </recommendedName>
</protein>
<proteinExistence type="predicted"/>
<dbReference type="Proteomes" id="UP000320481">
    <property type="component" value="Unassembled WGS sequence"/>
</dbReference>
<dbReference type="PROSITE" id="PS51257">
    <property type="entry name" value="PROKAR_LIPOPROTEIN"/>
    <property type="match status" value="1"/>
</dbReference>
<organism evidence="3 4">
    <name type="scientific">Streptomyces misionensis</name>
    <dbReference type="NCBI Taxonomy" id="67331"/>
    <lineage>
        <taxon>Bacteria</taxon>
        <taxon>Bacillati</taxon>
        <taxon>Actinomycetota</taxon>
        <taxon>Actinomycetes</taxon>
        <taxon>Kitasatosporales</taxon>
        <taxon>Streptomycetaceae</taxon>
        <taxon>Streptomyces</taxon>
    </lineage>
</organism>
<evidence type="ECO:0000256" key="2">
    <source>
        <dbReference type="SAM" id="SignalP"/>
    </source>
</evidence>
<feature type="signal peptide" evidence="2">
    <location>
        <begin position="1"/>
        <end position="27"/>
    </location>
</feature>
<feature type="chain" id="PRO_5023118491" description="DUF732 domain-containing protein" evidence="2">
    <location>
        <begin position="28"/>
        <end position="133"/>
    </location>
</feature>
<accession>A0A5C6JV04</accession>
<name>A0A5C6JV04_9ACTN</name>
<feature type="region of interest" description="Disordered" evidence="1">
    <location>
        <begin position="23"/>
        <end position="61"/>
    </location>
</feature>
<evidence type="ECO:0008006" key="5">
    <source>
        <dbReference type="Google" id="ProtNLM"/>
    </source>
</evidence>
<reference evidence="3" key="1">
    <citation type="journal article" date="2019" name="Microbiol. Resour. Announc.">
        <title>Draft Genomic Sequences of Streptomyces misionensis and Streptomyces albidoflavus, bacteria applied for phytopathogen biocontrol.</title>
        <authorList>
            <person name="Pylro V."/>
            <person name="Dias A."/>
            <person name="Andreote F."/>
            <person name="Varani A."/>
            <person name="Andreote C."/>
            <person name="Bernardo E."/>
            <person name="Martins T."/>
        </authorList>
    </citation>
    <scope>NUCLEOTIDE SEQUENCE [LARGE SCALE GENOMIC DNA]</scope>
    <source>
        <strain evidence="3">66</strain>
    </source>
</reference>
<dbReference type="AlphaFoldDB" id="A0A5C6JV04"/>
<evidence type="ECO:0000256" key="1">
    <source>
        <dbReference type="SAM" id="MobiDB-lite"/>
    </source>
</evidence>
<evidence type="ECO:0000313" key="3">
    <source>
        <dbReference type="EMBL" id="TWV45626.1"/>
    </source>
</evidence>